<accession>A0A075B4P2</accession>
<feature type="domain" description="Thioredoxin" evidence="5">
    <location>
        <begin position="3"/>
        <end position="162"/>
    </location>
</feature>
<dbReference type="Pfam" id="PF10417">
    <property type="entry name" value="1-cysPrx_C"/>
    <property type="match status" value="1"/>
</dbReference>
<keyword evidence="3" id="KW-0575">Peroxidase</keyword>
<dbReference type="InterPro" id="IPR013766">
    <property type="entry name" value="Thioredoxin_domain"/>
</dbReference>
<evidence type="ECO:0000256" key="2">
    <source>
        <dbReference type="ARBA" id="ARBA00023002"/>
    </source>
</evidence>
<evidence type="ECO:0000313" key="6">
    <source>
        <dbReference type="EMBL" id="EPZ36349.1"/>
    </source>
</evidence>
<dbReference type="OMA" id="DHVDWVN"/>
<dbReference type="InterPro" id="IPR000866">
    <property type="entry name" value="AhpC/TSA"/>
</dbReference>
<keyword evidence="3" id="KW-0676">Redox-active center</keyword>
<dbReference type="PANTHER" id="PTHR10681:SF128">
    <property type="entry name" value="THIOREDOXIN-DEPENDENT PEROXIDE REDUCTASE, MITOCHONDRIAL"/>
    <property type="match status" value="1"/>
</dbReference>
<dbReference type="GO" id="GO:0042744">
    <property type="term" value="P:hydrogen peroxide catabolic process"/>
    <property type="evidence" value="ECO:0007669"/>
    <property type="project" value="TreeGrafter"/>
</dbReference>
<dbReference type="PROSITE" id="PS51352">
    <property type="entry name" value="THIOREDOXIN_2"/>
    <property type="match status" value="1"/>
</dbReference>
<organism evidence="6 7">
    <name type="scientific">Rozella allomycis (strain CSF55)</name>
    <dbReference type="NCBI Taxonomy" id="988480"/>
    <lineage>
        <taxon>Eukaryota</taxon>
        <taxon>Fungi</taxon>
        <taxon>Fungi incertae sedis</taxon>
        <taxon>Cryptomycota</taxon>
        <taxon>Cryptomycota incertae sedis</taxon>
        <taxon>Rozella</taxon>
    </lineage>
</organism>
<dbReference type="OrthoDB" id="2996783at2759"/>
<dbReference type="Gene3D" id="3.30.1020.10">
    <property type="entry name" value="Antioxidant, Horf6, Chain A, domain2"/>
    <property type="match status" value="1"/>
</dbReference>
<dbReference type="InterPro" id="IPR019479">
    <property type="entry name" value="Peroxiredoxin_C"/>
</dbReference>
<feature type="active site" description="Cysteine sulfenic acid (-SOH) intermediate; for peroxidase activity" evidence="4">
    <location>
        <position position="54"/>
    </location>
</feature>
<dbReference type="InterPro" id="IPR024706">
    <property type="entry name" value="Peroxiredoxin_AhpC-typ"/>
</dbReference>
<evidence type="ECO:0000313" key="7">
    <source>
        <dbReference type="Proteomes" id="UP000030755"/>
    </source>
</evidence>
<dbReference type="GO" id="GO:0005829">
    <property type="term" value="C:cytosol"/>
    <property type="evidence" value="ECO:0007669"/>
    <property type="project" value="TreeGrafter"/>
</dbReference>
<evidence type="ECO:0000259" key="5">
    <source>
        <dbReference type="PROSITE" id="PS51352"/>
    </source>
</evidence>
<dbReference type="GO" id="GO:0045454">
    <property type="term" value="P:cell redox homeostasis"/>
    <property type="evidence" value="ECO:0007669"/>
    <property type="project" value="TreeGrafter"/>
</dbReference>
<dbReference type="PANTHER" id="PTHR10681">
    <property type="entry name" value="THIOREDOXIN PEROXIDASE"/>
    <property type="match status" value="1"/>
</dbReference>
<keyword evidence="2 3" id="KW-0560">Oxidoreductase</keyword>
<evidence type="ECO:0000256" key="3">
    <source>
        <dbReference type="PIRNR" id="PIRNR000239"/>
    </source>
</evidence>
<dbReference type="Gene3D" id="3.40.30.10">
    <property type="entry name" value="Glutaredoxin"/>
    <property type="match status" value="1"/>
</dbReference>
<keyword evidence="3" id="KW-0049">Antioxidant</keyword>
<gene>
    <name evidence="6" type="ORF">O9G_004008</name>
</gene>
<dbReference type="GO" id="GO:0033554">
    <property type="term" value="P:cellular response to stress"/>
    <property type="evidence" value="ECO:0007669"/>
    <property type="project" value="TreeGrafter"/>
</dbReference>
<dbReference type="HOGENOM" id="CLU_042529_4_2_1"/>
<dbReference type="AlphaFoldDB" id="A0A075B4P2"/>
<comment type="function">
    <text evidence="3">Thiol-specific peroxidase that catalyzes the reduction of hydrogen peroxide and organic hydroperoxides to water and alcohols, respectively.</text>
</comment>
<dbReference type="PIRSF" id="PIRSF000239">
    <property type="entry name" value="AHPC"/>
    <property type="match status" value="1"/>
</dbReference>
<evidence type="ECO:0000256" key="4">
    <source>
        <dbReference type="PIRSR" id="PIRSR000239-1"/>
    </source>
</evidence>
<sequence length="223" mass="25680">MTLRLGDLAPDFSCETTIGDISFHSYIENHWAILFSHPADFSKIHILYFIAPVCTTELARVAALEKQFEERNVKVLALSTDSVEDHLKWKQDIESFGGCSVNYPIRNLKVIWDVGLYEPKFEFDAADRENCFHNRSMQENSADDYISRNFDEIIRVVDSLQMSDKNKIATPVDWKKGDDVIVPPNVTDEDAGAKYVKLLLEYRFGSNNIKKIFPYLRYANVNQ</sequence>
<dbReference type="SUPFAM" id="SSF52833">
    <property type="entry name" value="Thioredoxin-like"/>
    <property type="match status" value="1"/>
</dbReference>
<dbReference type="InterPro" id="IPR050217">
    <property type="entry name" value="Peroxiredoxin"/>
</dbReference>
<reference evidence="6 7" key="1">
    <citation type="journal article" date="2013" name="Curr. Biol.">
        <title>Shared signatures of parasitism and phylogenomics unite Cryptomycota and microsporidia.</title>
        <authorList>
            <person name="James T.Y."/>
            <person name="Pelin A."/>
            <person name="Bonen L."/>
            <person name="Ahrendt S."/>
            <person name="Sain D."/>
            <person name="Corradi N."/>
            <person name="Stajich J.E."/>
        </authorList>
    </citation>
    <scope>NUCLEOTIDE SEQUENCE [LARGE SCALE GENOMIC DNA]</scope>
    <source>
        <strain evidence="6 7">CSF55</strain>
    </source>
</reference>
<protein>
    <submittedName>
        <fullName evidence="6">Peroxiredoxin, AhpC-type domain-containing protein</fullName>
    </submittedName>
</protein>
<comment type="similarity">
    <text evidence="1">Belongs to the peroxiredoxin family. AhpC/Prx1 subfamily.</text>
</comment>
<dbReference type="InterPro" id="IPR036249">
    <property type="entry name" value="Thioredoxin-like_sf"/>
</dbReference>
<dbReference type="Proteomes" id="UP000030755">
    <property type="component" value="Unassembled WGS sequence"/>
</dbReference>
<evidence type="ECO:0000256" key="1">
    <source>
        <dbReference type="ARBA" id="ARBA00009796"/>
    </source>
</evidence>
<proteinExistence type="inferred from homology"/>
<dbReference type="STRING" id="988480.A0A075B4P2"/>
<dbReference type="GO" id="GO:0008379">
    <property type="term" value="F:thioredoxin peroxidase activity"/>
    <property type="evidence" value="ECO:0007669"/>
    <property type="project" value="TreeGrafter"/>
</dbReference>
<keyword evidence="7" id="KW-1185">Reference proteome</keyword>
<name>A0A075B4P2_ROZAC</name>
<dbReference type="GO" id="GO:0006979">
    <property type="term" value="P:response to oxidative stress"/>
    <property type="evidence" value="ECO:0007669"/>
    <property type="project" value="TreeGrafter"/>
</dbReference>
<dbReference type="EMBL" id="KE560580">
    <property type="protein sequence ID" value="EPZ36349.1"/>
    <property type="molecule type" value="Genomic_DNA"/>
</dbReference>
<dbReference type="Pfam" id="PF00578">
    <property type="entry name" value="AhpC-TSA"/>
    <property type="match status" value="1"/>
</dbReference>